<dbReference type="SUPFAM" id="SSF48576">
    <property type="entry name" value="Terpenoid synthases"/>
    <property type="match status" value="1"/>
</dbReference>
<evidence type="ECO:0000256" key="4">
    <source>
        <dbReference type="ARBA" id="ARBA00022723"/>
    </source>
</evidence>
<evidence type="ECO:0000256" key="7">
    <source>
        <dbReference type="RuleBase" id="RU004466"/>
    </source>
</evidence>
<dbReference type="Proteomes" id="UP000176191">
    <property type="component" value="Unassembled WGS sequence"/>
</dbReference>
<dbReference type="GO" id="GO:0004659">
    <property type="term" value="F:prenyltransferase activity"/>
    <property type="evidence" value="ECO:0007669"/>
    <property type="project" value="InterPro"/>
</dbReference>
<dbReference type="Gene3D" id="1.10.600.10">
    <property type="entry name" value="Farnesyl Diphosphate Synthase"/>
    <property type="match status" value="1"/>
</dbReference>
<dbReference type="PANTHER" id="PTHR43281">
    <property type="entry name" value="FARNESYL DIPHOSPHATE SYNTHASE"/>
    <property type="match status" value="1"/>
</dbReference>
<keyword evidence="6" id="KW-0414">Isoprene biosynthesis</keyword>
<accession>A0A1F5F405</accession>
<evidence type="ECO:0000313" key="9">
    <source>
        <dbReference type="Proteomes" id="UP000176191"/>
    </source>
</evidence>
<dbReference type="AlphaFoldDB" id="A0A1F5F405"/>
<dbReference type="InterPro" id="IPR033749">
    <property type="entry name" value="Polyprenyl_synt_CS"/>
</dbReference>
<dbReference type="EMBL" id="MFAK01000037">
    <property type="protein sequence ID" value="OGD74340.1"/>
    <property type="molecule type" value="Genomic_DNA"/>
</dbReference>
<reference evidence="8 9" key="1">
    <citation type="journal article" date="2016" name="Nat. Commun.">
        <title>Thousands of microbial genomes shed light on interconnected biogeochemical processes in an aquifer system.</title>
        <authorList>
            <person name="Anantharaman K."/>
            <person name="Brown C.T."/>
            <person name="Hug L.A."/>
            <person name="Sharon I."/>
            <person name="Castelle C.J."/>
            <person name="Probst A.J."/>
            <person name="Thomas B.C."/>
            <person name="Singh A."/>
            <person name="Wilkins M.J."/>
            <person name="Karaoz U."/>
            <person name="Brodie E.L."/>
            <person name="Williams K.H."/>
            <person name="Hubbard S.S."/>
            <person name="Banfield J.F."/>
        </authorList>
    </citation>
    <scope>NUCLEOTIDE SEQUENCE [LARGE SCALE GENOMIC DNA]</scope>
</reference>
<evidence type="ECO:0000256" key="1">
    <source>
        <dbReference type="ARBA" id="ARBA00001946"/>
    </source>
</evidence>
<proteinExistence type="inferred from homology"/>
<dbReference type="Pfam" id="PF00348">
    <property type="entry name" value="polyprenyl_synt"/>
    <property type="match status" value="1"/>
</dbReference>
<dbReference type="SFLD" id="SFLDS00005">
    <property type="entry name" value="Isoprenoid_Synthase_Type_I"/>
    <property type="match status" value="1"/>
</dbReference>
<comment type="caution">
    <text evidence="8">The sequence shown here is derived from an EMBL/GenBank/DDBJ whole genome shotgun (WGS) entry which is preliminary data.</text>
</comment>
<evidence type="ECO:0000313" key="8">
    <source>
        <dbReference type="EMBL" id="OGD74340.1"/>
    </source>
</evidence>
<gene>
    <name evidence="8" type="ORF">A2228_02275</name>
</gene>
<name>A0A1F5F405_9BACT</name>
<dbReference type="GO" id="GO:0008299">
    <property type="term" value="P:isoprenoid biosynthetic process"/>
    <property type="evidence" value="ECO:0007669"/>
    <property type="project" value="UniProtKB-KW"/>
</dbReference>
<dbReference type="InterPro" id="IPR008949">
    <property type="entry name" value="Isoprenoid_synthase_dom_sf"/>
</dbReference>
<evidence type="ECO:0000256" key="5">
    <source>
        <dbReference type="ARBA" id="ARBA00022842"/>
    </source>
</evidence>
<evidence type="ECO:0000256" key="6">
    <source>
        <dbReference type="ARBA" id="ARBA00023229"/>
    </source>
</evidence>
<evidence type="ECO:0008006" key="10">
    <source>
        <dbReference type="Google" id="ProtNLM"/>
    </source>
</evidence>
<sequence>MKNLWELSGKKNKLSELDEFVRKYKHQIDRGIKEELEKRLAEVKDISPQLVSVVLAMSELAAGGKRMRGLLTILGYELAGGKDEKEIVKAAVVMELFHLGLLIQDDVMDRDELRRGVKTIHVRYPDLHLGEAVANCVGDLTFGWGMEIISKLNIQSSKVVAAMSVWGKYFARVGYGQILDVMKVADQTTLLNILALKSGEYSCVLPLLMGATLGGAQAELLDKLTRYGMELGWVFQLRDDWLADFGESQKTGKPVGNDRREGKKTLATMYGREKLEEEIVWHTKRARVEAGEEKMLLALVEWAGTREN</sequence>
<keyword evidence="4" id="KW-0479">Metal-binding</keyword>
<dbReference type="GO" id="GO:0046872">
    <property type="term" value="F:metal ion binding"/>
    <property type="evidence" value="ECO:0007669"/>
    <property type="project" value="UniProtKB-KW"/>
</dbReference>
<evidence type="ECO:0000256" key="3">
    <source>
        <dbReference type="ARBA" id="ARBA00022679"/>
    </source>
</evidence>
<dbReference type="CDD" id="cd00685">
    <property type="entry name" value="Trans_IPPS_HT"/>
    <property type="match status" value="1"/>
</dbReference>
<keyword evidence="3 7" id="KW-0808">Transferase</keyword>
<comment type="similarity">
    <text evidence="2 7">Belongs to the FPP/GGPP synthase family.</text>
</comment>
<evidence type="ECO:0000256" key="2">
    <source>
        <dbReference type="ARBA" id="ARBA00006706"/>
    </source>
</evidence>
<dbReference type="InterPro" id="IPR000092">
    <property type="entry name" value="Polyprenyl_synt"/>
</dbReference>
<dbReference type="PANTHER" id="PTHR43281:SF1">
    <property type="entry name" value="FARNESYL DIPHOSPHATE SYNTHASE"/>
    <property type="match status" value="1"/>
</dbReference>
<comment type="cofactor">
    <cofactor evidence="1">
        <name>Mg(2+)</name>
        <dbReference type="ChEBI" id="CHEBI:18420"/>
    </cofactor>
</comment>
<protein>
    <recommendedName>
        <fullName evidence="10">Polyprenyl synthetase</fullName>
    </recommendedName>
</protein>
<keyword evidence="5" id="KW-0460">Magnesium</keyword>
<dbReference type="PROSITE" id="PS00723">
    <property type="entry name" value="POLYPRENYL_SYNTHASE_1"/>
    <property type="match status" value="1"/>
</dbReference>
<organism evidence="8 9">
    <name type="scientific">Candidatus Collierbacteria bacterium RIFOXYA2_FULL_46_10</name>
    <dbReference type="NCBI Taxonomy" id="1817726"/>
    <lineage>
        <taxon>Bacteria</taxon>
        <taxon>Candidatus Collieribacteriota</taxon>
    </lineage>
</organism>